<gene>
    <name evidence="1" type="ORF">EZJ19_15465</name>
</gene>
<dbReference type="AlphaFoldDB" id="A0A4R1B7G0"/>
<protein>
    <submittedName>
        <fullName evidence="1">Uncharacterized protein</fullName>
    </submittedName>
</protein>
<evidence type="ECO:0000313" key="2">
    <source>
        <dbReference type="Proteomes" id="UP000295443"/>
    </source>
</evidence>
<organism evidence="1 2">
    <name type="scientific">Parasulfuritortus cantonensis</name>
    <dbReference type="NCBI Taxonomy" id="2528202"/>
    <lineage>
        <taxon>Bacteria</taxon>
        <taxon>Pseudomonadati</taxon>
        <taxon>Pseudomonadota</taxon>
        <taxon>Betaproteobacteria</taxon>
        <taxon>Nitrosomonadales</taxon>
        <taxon>Thiobacillaceae</taxon>
        <taxon>Parasulfuritortus</taxon>
    </lineage>
</organism>
<comment type="caution">
    <text evidence="1">The sequence shown here is derived from an EMBL/GenBank/DDBJ whole genome shotgun (WGS) entry which is preliminary data.</text>
</comment>
<sequence>MDKPTLTPEERAALRAWHGADAPEPDDLALAAWLEGRLVDAGETARVETWLARDAARLDALAAALTAAPEAVPEAELERAARLVTPPAAGRRTGAAAWPVRLLGGSLGLAGAAAGLAVGLALGHWHSLVEASQMAALLGDLAGVGLGAW</sequence>
<dbReference type="RefSeq" id="WP_131449182.1">
    <property type="nucleotide sequence ID" value="NZ_SJZB01000053.1"/>
</dbReference>
<accession>A0A4R1B7G0</accession>
<evidence type="ECO:0000313" key="1">
    <source>
        <dbReference type="EMBL" id="TCJ11549.1"/>
    </source>
</evidence>
<proteinExistence type="predicted"/>
<dbReference type="Proteomes" id="UP000295443">
    <property type="component" value="Unassembled WGS sequence"/>
</dbReference>
<dbReference type="EMBL" id="SJZB01000053">
    <property type="protein sequence ID" value="TCJ11549.1"/>
    <property type="molecule type" value="Genomic_DNA"/>
</dbReference>
<reference evidence="1 2" key="1">
    <citation type="submission" date="2019-03" db="EMBL/GenBank/DDBJ databases">
        <title>Genome sequence of Thiobacillaceae bacterium LSR1, a sulfur-oxidizing bacterium isolated from freshwater sediment.</title>
        <authorList>
            <person name="Li S."/>
        </authorList>
    </citation>
    <scope>NUCLEOTIDE SEQUENCE [LARGE SCALE GENOMIC DNA]</scope>
    <source>
        <strain evidence="1 2">LSR1</strain>
    </source>
</reference>
<name>A0A4R1B7G0_9PROT</name>
<keyword evidence="2" id="KW-1185">Reference proteome</keyword>